<organism evidence="1 2">
    <name type="scientific">Vagococcus luciliae</name>
    <dbReference type="NCBI Taxonomy" id="2920380"/>
    <lineage>
        <taxon>Bacteria</taxon>
        <taxon>Bacillati</taxon>
        <taxon>Bacillota</taxon>
        <taxon>Bacilli</taxon>
        <taxon>Lactobacillales</taxon>
        <taxon>Enterococcaceae</taxon>
        <taxon>Vagococcus</taxon>
    </lineage>
</organism>
<dbReference type="PANTHER" id="PTHR32027">
    <property type="entry name" value="CYTOSINE DEAMINASE"/>
    <property type="match status" value="1"/>
</dbReference>
<evidence type="ECO:0000313" key="2">
    <source>
        <dbReference type="Proteomes" id="UP001058273"/>
    </source>
</evidence>
<reference evidence="1" key="1">
    <citation type="submission" date="2022-08" db="EMBL/GenBank/DDBJ databases">
        <title>Genome sequence of Vagococcus luciliae DSM 112651.</title>
        <authorList>
            <person name="Juan G."/>
            <person name="Anja P."/>
            <person name="Rolf D."/>
            <person name="Kampfer P."/>
            <person name="Vilcinskas A."/>
        </authorList>
    </citation>
    <scope>NUCLEOTIDE SEQUENCE</scope>
    <source>
        <strain evidence="1">G314FT</strain>
    </source>
</reference>
<gene>
    <name evidence="1" type="ORF">G314FT_02310</name>
</gene>
<keyword evidence="2" id="KW-1185">Reference proteome</keyword>
<dbReference type="Gene3D" id="3.20.20.140">
    <property type="entry name" value="Metal-dependent hydrolases"/>
    <property type="match status" value="1"/>
</dbReference>
<dbReference type="SUPFAM" id="SSF51338">
    <property type="entry name" value="Composite domain of metallo-dependent hydrolases"/>
    <property type="match status" value="1"/>
</dbReference>
<dbReference type="Gene3D" id="2.30.40.10">
    <property type="entry name" value="Urease, subunit C, domain 1"/>
    <property type="match status" value="1"/>
</dbReference>
<accession>A0ABY5NWX5</accession>
<dbReference type="InterPro" id="IPR032466">
    <property type="entry name" value="Metal_Hydrolase"/>
</dbReference>
<reference evidence="1" key="2">
    <citation type="submission" date="2022-08" db="EMBL/GenBank/DDBJ databases">
        <authorList>
            <person name="Poehlein A."/>
            <person name="Guzman J."/>
            <person name="Daniel R."/>
            <person name="Vilcinskas A."/>
        </authorList>
    </citation>
    <scope>NUCLEOTIDE SEQUENCE</scope>
    <source>
        <strain evidence="1">G314FT</strain>
    </source>
</reference>
<sequence>MNYWLTNVLLDTNFIKEKDWVKGTQTELSAIHIIDGKIVDIIPQQELPLIIENNIIVANHQLLLPGLVGKHYHLGKSKLGTPWTPVTQAKNLVERFETEIPILDSLNKTISERANILYQLEVTNGVTSFRSHIDIEPATELRYFDAIVDLRKQVNIPY</sequence>
<protein>
    <recommendedName>
        <fullName evidence="3">Amidohydrolase-related domain-containing protein</fullName>
    </recommendedName>
</protein>
<dbReference type="Proteomes" id="UP001058273">
    <property type="component" value="Chromosome"/>
</dbReference>
<dbReference type="SUPFAM" id="SSF51556">
    <property type="entry name" value="Metallo-dependent hydrolases"/>
    <property type="match status" value="1"/>
</dbReference>
<dbReference type="InterPro" id="IPR052349">
    <property type="entry name" value="Metallo-hydrolase_Enzymes"/>
</dbReference>
<name>A0ABY5NWX5_9ENTE</name>
<dbReference type="PANTHER" id="PTHR32027:SF9">
    <property type="entry name" value="BLL3847 PROTEIN"/>
    <property type="match status" value="1"/>
</dbReference>
<dbReference type="InterPro" id="IPR011059">
    <property type="entry name" value="Metal-dep_hydrolase_composite"/>
</dbReference>
<proteinExistence type="predicted"/>
<evidence type="ECO:0008006" key="3">
    <source>
        <dbReference type="Google" id="ProtNLM"/>
    </source>
</evidence>
<dbReference type="EMBL" id="CP102451">
    <property type="protein sequence ID" value="UUV98140.1"/>
    <property type="molecule type" value="Genomic_DNA"/>
</dbReference>
<evidence type="ECO:0000313" key="1">
    <source>
        <dbReference type="EMBL" id="UUV98140.1"/>
    </source>
</evidence>